<protein>
    <submittedName>
        <fullName evidence="1">Response regulator</fullName>
    </submittedName>
</protein>
<organism evidence="1 2">
    <name type="scientific">Bacillus safensis</name>
    <dbReference type="NCBI Taxonomy" id="561879"/>
    <lineage>
        <taxon>Bacteria</taxon>
        <taxon>Bacillati</taxon>
        <taxon>Bacillota</taxon>
        <taxon>Bacilli</taxon>
        <taxon>Bacillales</taxon>
        <taxon>Bacillaceae</taxon>
        <taxon>Bacillus</taxon>
    </lineage>
</organism>
<name>A0AC61YPW0_BACIA</name>
<proteinExistence type="predicted"/>
<dbReference type="EMBL" id="CP121752">
    <property type="protein sequence ID" value="WGD96995.1"/>
    <property type="molecule type" value="Genomic_DNA"/>
</dbReference>
<accession>A0AC61YPW0</accession>
<evidence type="ECO:0000313" key="2">
    <source>
        <dbReference type="Proteomes" id="UP001218488"/>
    </source>
</evidence>
<dbReference type="Proteomes" id="UP001218488">
    <property type="component" value="Chromosome"/>
</dbReference>
<reference evidence="1" key="1">
    <citation type="submission" date="2025-02" db="EMBL/GenBank/DDBJ databases">
        <title>Complete genome sequences of 52 Bacillus and Priestia strains isolated from West-African fermentations and 26 reference strains from the DSMZ collection.</title>
        <authorList>
            <person name="Wiedenbein E.S."/>
            <person name="Canoy T.S."/>
            <person name="Hui Y."/>
            <person name="Parkouda C."/>
            <person name="Dawende C."/>
            <person name="Ametefe E."/>
            <person name="Jespersen L."/>
            <person name="Nielsen D.S."/>
        </authorList>
    </citation>
    <scope>NUCLEOTIDE SEQUENCE</scope>
    <source>
        <strain evidence="1">PRO33</strain>
    </source>
</reference>
<sequence length="216" mass="24300">MSYRIVIVDDHYVVREGLKLILETDERFEVVGEAEDGGKGIDVITEKSPDLVLLDLNMPIMSGLDMLREMKSLQIKVPVLILTTYNEEKLMIQGLQLGAKGYLLKDASRENLFNTIEAAIRGDILLQSNVASKVFESTAHKEPQEKLKTDNHSLTEKEMLVLQAIARGFRSKEIAFDMGISERTVKAHLTNIYQKLNVTSRAEAIKTSIELGIIHF</sequence>
<evidence type="ECO:0000313" key="1">
    <source>
        <dbReference type="EMBL" id="WGD96995.1"/>
    </source>
</evidence>
<gene>
    <name evidence="1" type="ORF">P5627_14085</name>
</gene>